<feature type="compositionally biased region" description="Basic residues" evidence="4">
    <location>
        <begin position="1"/>
        <end position="11"/>
    </location>
</feature>
<evidence type="ECO:0000256" key="4">
    <source>
        <dbReference type="SAM" id="MobiDB-lite"/>
    </source>
</evidence>
<evidence type="ECO:0000256" key="3">
    <source>
        <dbReference type="ARBA" id="ARBA00022833"/>
    </source>
</evidence>
<proteinExistence type="predicted"/>
<feature type="compositionally biased region" description="Acidic residues" evidence="4">
    <location>
        <begin position="154"/>
        <end position="182"/>
    </location>
</feature>
<sequence>MSSSRTKKSSKIRSTGDMSGKTPGRKTQAARCGFCNLGYEVERTCDTLYVADDVAAHFLCMLYSSGLVQEDGDSSRFEDFGMFDPEDVKKEIKRGLHLSCSVCHKKGATIGCDREECTKTCHYKCGMDHDYVFEENPDEGQFLMYCPRHKDLTSDADDDDENWNSSEEDERDEEQDSDDENTDPSWDASPSKKATPKRQSVRKKGRPPKKRGQKNEGSSPRRSKRARTTVRYREEDEDSVSDEEGRIPVIRKVSPKKEIKKRAQDEEEEEQDPEKEASEPEDQPDGDAQDDAEDDEEEEESGDEKMEKKDRAQKTDVWDHSRKAGTLGAVCSRVKQAMQSALNNIQDDTASEMEYAAVTSFMEITGLMEEIQKEEQGSGEKNNGQTKKEQPEETKSQDVPPKKASRFHSPRKGVKK</sequence>
<protein>
    <submittedName>
        <fullName evidence="7">Aspartic and glutamic acid-rich protein-like</fullName>
    </submittedName>
</protein>
<dbReference type="KEGG" id="bbel:109485039"/>
<feature type="compositionally biased region" description="Basic residues" evidence="4">
    <location>
        <begin position="194"/>
        <end position="212"/>
    </location>
</feature>
<feature type="compositionally biased region" description="Acidic residues" evidence="4">
    <location>
        <begin position="265"/>
        <end position="302"/>
    </location>
</feature>
<dbReference type="Proteomes" id="UP000515135">
    <property type="component" value="Unplaced"/>
</dbReference>
<evidence type="ECO:0000313" key="7">
    <source>
        <dbReference type="RefSeq" id="XP_019643992.1"/>
    </source>
</evidence>
<dbReference type="GeneID" id="109485039"/>
<keyword evidence="2" id="KW-0863">Zinc-finger</keyword>
<dbReference type="InterPro" id="IPR001965">
    <property type="entry name" value="Znf_PHD"/>
</dbReference>
<reference evidence="7" key="1">
    <citation type="submission" date="2025-08" db="UniProtKB">
        <authorList>
            <consortium name="RefSeq"/>
        </authorList>
    </citation>
    <scope>IDENTIFICATION</scope>
    <source>
        <tissue evidence="7">Gonad</tissue>
    </source>
</reference>
<evidence type="ECO:0000313" key="6">
    <source>
        <dbReference type="Proteomes" id="UP000515135"/>
    </source>
</evidence>
<dbReference type="PROSITE" id="PS51805">
    <property type="entry name" value="EPHD"/>
    <property type="match status" value="1"/>
</dbReference>
<gene>
    <name evidence="7" type="primary">LOC109485039</name>
</gene>
<feature type="compositionally biased region" description="Basic and acidic residues" evidence="4">
    <location>
        <begin position="386"/>
        <end position="396"/>
    </location>
</feature>
<dbReference type="Gene3D" id="3.30.40.10">
    <property type="entry name" value="Zinc/RING finger domain, C3HC4 (zinc finger)"/>
    <property type="match status" value="1"/>
</dbReference>
<feature type="region of interest" description="Disordered" evidence="4">
    <location>
        <begin position="367"/>
        <end position="416"/>
    </location>
</feature>
<feature type="compositionally biased region" description="Basic residues" evidence="4">
    <location>
        <begin position="403"/>
        <end position="416"/>
    </location>
</feature>
<feature type="region of interest" description="Disordered" evidence="4">
    <location>
        <begin position="1"/>
        <end position="28"/>
    </location>
</feature>
<dbReference type="PANTHER" id="PTHR12420">
    <property type="entry name" value="PHD FINGER PROTEIN"/>
    <property type="match status" value="1"/>
</dbReference>
<dbReference type="SMART" id="SM00249">
    <property type="entry name" value="PHD"/>
    <property type="match status" value="1"/>
</dbReference>
<feature type="compositionally biased region" description="Basic and acidic residues" evidence="4">
    <location>
        <begin position="255"/>
        <end position="264"/>
    </location>
</feature>
<dbReference type="OrthoDB" id="2384350at2759"/>
<keyword evidence="6" id="KW-1185">Reference proteome</keyword>
<dbReference type="InterPro" id="IPR034732">
    <property type="entry name" value="EPHD"/>
</dbReference>
<dbReference type="GO" id="GO:0005634">
    <property type="term" value="C:nucleus"/>
    <property type="evidence" value="ECO:0007669"/>
    <property type="project" value="TreeGrafter"/>
</dbReference>
<keyword evidence="1" id="KW-0479">Metal-binding</keyword>
<evidence type="ECO:0000256" key="2">
    <source>
        <dbReference type="ARBA" id="ARBA00022771"/>
    </source>
</evidence>
<dbReference type="InterPro" id="IPR051188">
    <property type="entry name" value="PHD-type_Zinc_Finger"/>
</dbReference>
<accession>A0A6P5ALR8</accession>
<evidence type="ECO:0000256" key="1">
    <source>
        <dbReference type="ARBA" id="ARBA00022723"/>
    </source>
</evidence>
<keyword evidence="3" id="KW-0862">Zinc</keyword>
<organism evidence="6 7">
    <name type="scientific">Branchiostoma belcheri</name>
    <name type="common">Amphioxus</name>
    <dbReference type="NCBI Taxonomy" id="7741"/>
    <lineage>
        <taxon>Eukaryota</taxon>
        <taxon>Metazoa</taxon>
        <taxon>Chordata</taxon>
        <taxon>Cephalochordata</taxon>
        <taxon>Leptocardii</taxon>
        <taxon>Amphioxiformes</taxon>
        <taxon>Branchiostomatidae</taxon>
        <taxon>Branchiostoma</taxon>
    </lineage>
</organism>
<dbReference type="Pfam" id="PF13771">
    <property type="entry name" value="zf-HC5HC2H"/>
    <property type="match status" value="1"/>
</dbReference>
<feature type="compositionally biased region" description="Basic residues" evidence="4">
    <location>
        <begin position="221"/>
        <end position="230"/>
    </location>
</feature>
<feature type="domain" description="PHD-type" evidence="5">
    <location>
        <begin position="29"/>
        <end position="150"/>
    </location>
</feature>
<feature type="compositionally biased region" description="Basic and acidic residues" evidence="4">
    <location>
        <begin position="303"/>
        <end position="322"/>
    </location>
</feature>
<dbReference type="PANTHER" id="PTHR12420:SF45">
    <property type="entry name" value="TRANSCRIPTIONAL REGULATOR ATRX HOMOLOG"/>
    <property type="match status" value="1"/>
</dbReference>
<name>A0A6P5ALR8_BRABE</name>
<dbReference type="AlphaFoldDB" id="A0A6P5ALR8"/>
<dbReference type="RefSeq" id="XP_019643992.1">
    <property type="nucleotide sequence ID" value="XM_019788433.1"/>
</dbReference>
<feature type="region of interest" description="Disordered" evidence="4">
    <location>
        <begin position="153"/>
        <end position="325"/>
    </location>
</feature>
<dbReference type="InterPro" id="IPR013083">
    <property type="entry name" value="Znf_RING/FYVE/PHD"/>
</dbReference>
<evidence type="ECO:0000259" key="5">
    <source>
        <dbReference type="PROSITE" id="PS51805"/>
    </source>
</evidence>
<dbReference type="GO" id="GO:0008270">
    <property type="term" value="F:zinc ion binding"/>
    <property type="evidence" value="ECO:0007669"/>
    <property type="project" value="UniProtKB-KW"/>
</dbReference>